<dbReference type="OrthoDB" id="5962257at2759"/>
<sequence>MASYTVTAEDNCNEIAVYNKGELLCLVVHSEECKNICLSDFRSNVLLQQVPDNLPAAFLFVRHVGEKEITINKKQEHLFKVRQCLKLKDGLPTLYISDEILTLSSQQSVSTHSSQSSERKRKSQGRATLPSFGFKIPSKSCEHRLSFAKARNVKLYSDTEIQNSTGKMKEYREFWKKKAEEICSEAEFEKFSKAAVHGVINTAWTLKKADDMLSEAKDMATTLKNVPISWLSGSAGCEGTLYKNIQRLERAREDIKVAERSLTKTRLEIIDIRKRMQAVPADVKEKIKELEGKILPSRLTEVRASEESLRKTIDRRKEIISKNSSLSSELTTAELHEQENPEDLFSAFEDEELAEEVKHDHFFAD</sequence>
<proteinExistence type="predicted"/>
<dbReference type="AlphaFoldDB" id="A0A6S7FS34"/>
<name>A0A6S7FS34_PARCT</name>
<organism evidence="1 2">
    <name type="scientific">Paramuricea clavata</name>
    <name type="common">Red gorgonian</name>
    <name type="synonym">Violescent sea-whip</name>
    <dbReference type="NCBI Taxonomy" id="317549"/>
    <lineage>
        <taxon>Eukaryota</taxon>
        <taxon>Metazoa</taxon>
        <taxon>Cnidaria</taxon>
        <taxon>Anthozoa</taxon>
        <taxon>Octocorallia</taxon>
        <taxon>Malacalcyonacea</taxon>
        <taxon>Plexauridae</taxon>
        <taxon>Paramuricea</taxon>
    </lineage>
</organism>
<dbReference type="Proteomes" id="UP001152795">
    <property type="component" value="Unassembled WGS sequence"/>
</dbReference>
<accession>A0A6S7FS34</accession>
<protein>
    <submittedName>
        <fullName evidence="1">Uncharacterized protein</fullName>
    </submittedName>
</protein>
<comment type="caution">
    <text evidence="1">The sequence shown here is derived from an EMBL/GenBank/DDBJ whole genome shotgun (WGS) entry which is preliminary data.</text>
</comment>
<keyword evidence="2" id="KW-1185">Reference proteome</keyword>
<evidence type="ECO:0000313" key="1">
    <source>
        <dbReference type="EMBL" id="CAB3979883.1"/>
    </source>
</evidence>
<gene>
    <name evidence="1" type="ORF">PACLA_8A066326</name>
</gene>
<reference evidence="1" key="1">
    <citation type="submission" date="2020-04" db="EMBL/GenBank/DDBJ databases">
        <authorList>
            <person name="Alioto T."/>
            <person name="Alioto T."/>
            <person name="Gomez Garrido J."/>
        </authorList>
    </citation>
    <scope>NUCLEOTIDE SEQUENCE</scope>
    <source>
        <strain evidence="1">A484AB</strain>
    </source>
</reference>
<evidence type="ECO:0000313" key="2">
    <source>
        <dbReference type="Proteomes" id="UP001152795"/>
    </source>
</evidence>
<dbReference type="EMBL" id="CACRXK020000238">
    <property type="protein sequence ID" value="CAB3979883.1"/>
    <property type="molecule type" value="Genomic_DNA"/>
</dbReference>